<evidence type="ECO:0000256" key="1">
    <source>
        <dbReference type="ARBA" id="ARBA00004443"/>
    </source>
</evidence>
<evidence type="ECO:0000256" key="3">
    <source>
        <dbReference type="ARBA" id="ARBA00022792"/>
    </source>
</evidence>
<name>A0A9W8G632_9FUNG</name>
<dbReference type="InterPro" id="IPR018796">
    <property type="entry name" value="COA8"/>
</dbReference>
<dbReference type="AlphaFoldDB" id="A0A9W8G632"/>
<evidence type="ECO:0000256" key="5">
    <source>
        <dbReference type="ARBA" id="ARBA00023128"/>
    </source>
</evidence>
<dbReference type="PANTHER" id="PTHR31107:SF2">
    <property type="entry name" value="CYTOCHROME C OXIDASE ASSEMBLY FACTOR 8"/>
    <property type="match status" value="1"/>
</dbReference>
<keyword evidence="4" id="KW-0809">Transit peptide</keyword>
<keyword evidence="3" id="KW-0999">Mitochondrion inner membrane</keyword>
<dbReference type="OrthoDB" id="6246201at2759"/>
<accession>A0A9W8G632</accession>
<dbReference type="GO" id="GO:0097193">
    <property type="term" value="P:intrinsic apoptotic signaling pathway"/>
    <property type="evidence" value="ECO:0007669"/>
    <property type="project" value="InterPro"/>
</dbReference>
<evidence type="ECO:0008006" key="9">
    <source>
        <dbReference type="Google" id="ProtNLM"/>
    </source>
</evidence>
<comment type="similarity">
    <text evidence="2">Belongs to the COA8 family.</text>
</comment>
<dbReference type="GO" id="GO:0005743">
    <property type="term" value="C:mitochondrial inner membrane"/>
    <property type="evidence" value="ECO:0007669"/>
    <property type="project" value="UniProtKB-SubCell"/>
</dbReference>
<evidence type="ECO:0000313" key="8">
    <source>
        <dbReference type="Proteomes" id="UP001151518"/>
    </source>
</evidence>
<reference evidence="7" key="1">
    <citation type="submission" date="2022-07" db="EMBL/GenBank/DDBJ databases">
        <title>Phylogenomic reconstructions and comparative analyses of Kickxellomycotina fungi.</title>
        <authorList>
            <person name="Reynolds N.K."/>
            <person name="Stajich J.E."/>
            <person name="Barry K."/>
            <person name="Grigoriev I.V."/>
            <person name="Crous P."/>
            <person name="Smith M.E."/>
        </authorList>
    </citation>
    <scope>NUCLEOTIDE SEQUENCE</scope>
    <source>
        <strain evidence="7">NRRL 3115</strain>
    </source>
</reference>
<organism evidence="7 8">
    <name type="scientific">Coemansia spiralis</name>
    <dbReference type="NCBI Taxonomy" id="417178"/>
    <lineage>
        <taxon>Eukaryota</taxon>
        <taxon>Fungi</taxon>
        <taxon>Fungi incertae sedis</taxon>
        <taxon>Zoopagomycota</taxon>
        <taxon>Kickxellomycotina</taxon>
        <taxon>Kickxellomycetes</taxon>
        <taxon>Kickxellales</taxon>
        <taxon>Kickxellaceae</taxon>
        <taxon>Coemansia</taxon>
    </lineage>
</organism>
<comment type="subcellular location">
    <subcellularLocation>
        <location evidence="1">Mitochondrion inner membrane</location>
        <topology evidence="1">Peripheral membrane protein</topology>
        <orientation evidence="1">Matrix side</orientation>
    </subcellularLocation>
</comment>
<keyword evidence="5" id="KW-0496">Mitochondrion</keyword>
<proteinExistence type="inferred from homology"/>
<keyword evidence="6" id="KW-0472">Membrane</keyword>
<dbReference type="Proteomes" id="UP001151518">
    <property type="component" value="Unassembled WGS sequence"/>
</dbReference>
<gene>
    <name evidence="7" type="ORF">GGI25_003563</name>
</gene>
<comment type="caution">
    <text evidence="7">The sequence shown here is derived from an EMBL/GenBank/DDBJ whole genome shotgun (WGS) entry which is preliminary data.</text>
</comment>
<evidence type="ECO:0000256" key="4">
    <source>
        <dbReference type="ARBA" id="ARBA00022946"/>
    </source>
</evidence>
<protein>
    <recommendedName>
        <fullName evidence="9">Apoptogenic protein 1</fullName>
    </recommendedName>
</protein>
<evidence type="ECO:0000256" key="2">
    <source>
        <dbReference type="ARBA" id="ARBA00005453"/>
    </source>
</evidence>
<evidence type="ECO:0000313" key="7">
    <source>
        <dbReference type="EMBL" id="KAJ2676413.1"/>
    </source>
</evidence>
<dbReference type="EMBL" id="JANBTW010000040">
    <property type="protein sequence ID" value="KAJ2676413.1"/>
    <property type="molecule type" value="Genomic_DNA"/>
</dbReference>
<dbReference type="Pfam" id="PF10231">
    <property type="entry name" value="COA8"/>
    <property type="match status" value="1"/>
</dbReference>
<dbReference type="PANTHER" id="PTHR31107">
    <property type="entry name" value="APOPTOGENIC PROTEIN 1, MITOCHONDRIAL"/>
    <property type="match status" value="1"/>
</dbReference>
<evidence type="ECO:0000256" key="6">
    <source>
        <dbReference type="ARBA" id="ARBA00023136"/>
    </source>
</evidence>
<sequence>MLVGPPHPISNIRPIKFYVPADETPAERTYRELREEAVAKDHEFWLNNNMHFEQGKMDFERKAIQEKGQCTIDDLSEYFAKYQTDSYDRHLAYNRYVWRRNLQMIWPSLCAWFQEIRRRRRRKMAAYAKHSEQGYFDQQADSGSVVAERIQSNSVDGIVAASGNVKIDNTAETNANTASALDGKVDRRAEKIKSYY</sequence>